<feature type="domain" description="ABC transmembrane type-1" evidence="8">
    <location>
        <begin position="92"/>
        <end position="286"/>
    </location>
</feature>
<evidence type="ECO:0000256" key="1">
    <source>
        <dbReference type="ARBA" id="ARBA00004651"/>
    </source>
</evidence>
<evidence type="ECO:0000256" key="2">
    <source>
        <dbReference type="ARBA" id="ARBA00022448"/>
    </source>
</evidence>
<organism evidence="9 10">
    <name type="scientific">Roseburia lenta</name>
    <dbReference type="NCBI Taxonomy" id="2763061"/>
    <lineage>
        <taxon>Bacteria</taxon>
        <taxon>Bacillati</taxon>
        <taxon>Bacillota</taxon>
        <taxon>Clostridia</taxon>
        <taxon>Lachnospirales</taxon>
        <taxon>Lachnospiraceae</taxon>
        <taxon>Roseburia</taxon>
    </lineage>
</organism>
<dbReference type="EMBL" id="JACOPG010000003">
    <property type="protein sequence ID" value="MBC5686872.1"/>
    <property type="molecule type" value="Genomic_DNA"/>
</dbReference>
<comment type="subcellular location">
    <subcellularLocation>
        <location evidence="1 7">Cell membrane</location>
        <topology evidence="1 7">Multi-pass membrane protein</topology>
    </subcellularLocation>
</comment>
<evidence type="ECO:0000256" key="4">
    <source>
        <dbReference type="ARBA" id="ARBA00022692"/>
    </source>
</evidence>
<reference evidence="9 10" key="1">
    <citation type="submission" date="2020-08" db="EMBL/GenBank/DDBJ databases">
        <title>Genome public.</title>
        <authorList>
            <person name="Liu C."/>
            <person name="Sun Q."/>
        </authorList>
    </citation>
    <scope>NUCLEOTIDE SEQUENCE [LARGE SCALE GENOMIC DNA]</scope>
    <source>
        <strain evidence="9 10">NSJ-9</strain>
    </source>
</reference>
<protein>
    <submittedName>
        <fullName evidence="9">Carbohydrate ABC transporter permease</fullName>
    </submittedName>
</protein>
<feature type="transmembrane region" description="Helical" evidence="7">
    <location>
        <begin position="199"/>
        <end position="227"/>
    </location>
</feature>
<dbReference type="SUPFAM" id="SSF161098">
    <property type="entry name" value="MetI-like"/>
    <property type="match status" value="1"/>
</dbReference>
<sequence length="304" mass="33680">MARKPKYKEGMVVHPSLGERVADVIIGIILLACMALAIIPMWHTLMASLSDGNLLLAHNGVLWKWVTADGKPNWDGYIKTLSYDDMAIIKSYAYTILYVVGNVLVGLVLNVIAAYVIYRKPKASGIMMLFIIISLMFNGGTVPTYMVIRNLGMTGTVWSMILPDCTNAMFIILTLNAFKQVPKSTIEAAELDGAGHFTIMFRILLPQAMGLVTVTMINTAIISWNAWFNAMLYVPSDKNLWPLQLWIKQIVADNATLTTATSPDWNRYLVSYCVIIIATLPVLIAMPFAQKQLQKGSLMGAVKE</sequence>
<keyword evidence="5 7" id="KW-1133">Transmembrane helix</keyword>
<dbReference type="Gene3D" id="1.10.3720.10">
    <property type="entry name" value="MetI-like"/>
    <property type="match status" value="1"/>
</dbReference>
<keyword evidence="4 7" id="KW-0812">Transmembrane</keyword>
<dbReference type="PANTHER" id="PTHR43744">
    <property type="entry name" value="ABC TRANSPORTER PERMEASE PROTEIN MG189-RELATED-RELATED"/>
    <property type="match status" value="1"/>
</dbReference>
<keyword evidence="6 7" id="KW-0472">Membrane</keyword>
<dbReference type="RefSeq" id="WP_118281762.1">
    <property type="nucleotide sequence ID" value="NZ_JACOPG010000003.1"/>
</dbReference>
<keyword evidence="3" id="KW-1003">Cell membrane</keyword>
<evidence type="ECO:0000256" key="7">
    <source>
        <dbReference type="RuleBase" id="RU363032"/>
    </source>
</evidence>
<dbReference type="InterPro" id="IPR035906">
    <property type="entry name" value="MetI-like_sf"/>
</dbReference>
<gene>
    <name evidence="9" type="ORF">H8R94_09695</name>
</gene>
<name>A0ABR7GHV7_9FIRM</name>
<proteinExistence type="inferred from homology"/>
<dbReference type="PANTHER" id="PTHR43744:SF9">
    <property type="entry name" value="POLYGALACTURONAN_RHAMNOGALACTURONAN TRANSPORT SYSTEM PERMEASE PROTEIN YTCP"/>
    <property type="match status" value="1"/>
</dbReference>
<dbReference type="Pfam" id="PF00528">
    <property type="entry name" value="BPD_transp_1"/>
    <property type="match status" value="1"/>
</dbReference>
<dbReference type="PROSITE" id="PS50928">
    <property type="entry name" value="ABC_TM1"/>
    <property type="match status" value="1"/>
</dbReference>
<evidence type="ECO:0000256" key="6">
    <source>
        <dbReference type="ARBA" id="ARBA00023136"/>
    </source>
</evidence>
<dbReference type="InterPro" id="IPR000515">
    <property type="entry name" value="MetI-like"/>
</dbReference>
<dbReference type="CDD" id="cd06261">
    <property type="entry name" value="TM_PBP2"/>
    <property type="match status" value="1"/>
</dbReference>
<evidence type="ECO:0000313" key="9">
    <source>
        <dbReference type="EMBL" id="MBC5686872.1"/>
    </source>
</evidence>
<evidence type="ECO:0000256" key="3">
    <source>
        <dbReference type="ARBA" id="ARBA00022475"/>
    </source>
</evidence>
<feature type="transmembrane region" description="Helical" evidence="7">
    <location>
        <begin position="21"/>
        <end position="42"/>
    </location>
</feature>
<evidence type="ECO:0000313" key="10">
    <source>
        <dbReference type="Proteomes" id="UP000643810"/>
    </source>
</evidence>
<feature type="transmembrane region" description="Helical" evidence="7">
    <location>
        <begin position="125"/>
        <end position="148"/>
    </location>
</feature>
<keyword evidence="10" id="KW-1185">Reference proteome</keyword>
<accession>A0ABR7GHV7</accession>
<dbReference type="Proteomes" id="UP000643810">
    <property type="component" value="Unassembled WGS sequence"/>
</dbReference>
<feature type="transmembrane region" description="Helical" evidence="7">
    <location>
        <begin position="92"/>
        <end position="118"/>
    </location>
</feature>
<evidence type="ECO:0000256" key="5">
    <source>
        <dbReference type="ARBA" id="ARBA00022989"/>
    </source>
</evidence>
<evidence type="ECO:0000259" key="8">
    <source>
        <dbReference type="PROSITE" id="PS50928"/>
    </source>
</evidence>
<keyword evidence="2 7" id="KW-0813">Transport</keyword>
<comment type="caution">
    <text evidence="9">The sequence shown here is derived from an EMBL/GenBank/DDBJ whole genome shotgun (WGS) entry which is preliminary data.</text>
</comment>
<feature type="transmembrane region" description="Helical" evidence="7">
    <location>
        <begin position="269"/>
        <end position="289"/>
    </location>
</feature>
<comment type="similarity">
    <text evidence="7">Belongs to the binding-protein-dependent transport system permease family.</text>
</comment>